<reference evidence="1 2" key="1">
    <citation type="submission" date="2016-09" db="EMBL/GenBank/DDBJ databases">
        <title>Aspergillus awamori IFM 58123T.</title>
        <authorList>
            <person name="Kusuya Y."/>
            <person name="Shimizu M."/>
            <person name="Takahashi H."/>
            <person name="Yaguchi T."/>
        </authorList>
    </citation>
    <scope>NUCLEOTIDE SEQUENCE [LARGE SCALE GENOMIC DNA]</scope>
    <source>
        <strain evidence="1 2">IFM 58123</strain>
    </source>
</reference>
<dbReference type="EMBL" id="BDHI01000007">
    <property type="protein sequence ID" value="GCB20821.1"/>
    <property type="molecule type" value="Genomic_DNA"/>
</dbReference>
<evidence type="ECO:0000313" key="1">
    <source>
        <dbReference type="EMBL" id="GCB20821.1"/>
    </source>
</evidence>
<dbReference type="Proteomes" id="UP000286921">
    <property type="component" value="Unassembled WGS sequence"/>
</dbReference>
<name>A0A401KNJ7_ASPAW</name>
<organism evidence="1 2">
    <name type="scientific">Aspergillus awamori</name>
    <name type="common">Black koji mold</name>
    <dbReference type="NCBI Taxonomy" id="105351"/>
    <lineage>
        <taxon>Eukaryota</taxon>
        <taxon>Fungi</taxon>
        <taxon>Dikarya</taxon>
        <taxon>Ascomycota</taxon>
        <taxon>Pezizomycotina</taxon>
        <taxon>Eurotiomycetes</taxon>
        <taxon>Eurotiomycetidae</taxon>
        <taxon>Eurotiales</taxon>
        <taxon>Aspergillaceae</taxon>
        <taxon>Aspergillus</taxon>
    </lineage>
</organism>
<sequence length="552" mass="60896">MGNNIIGKPAGKVDLSFYLSWVNIWLSLPPPHLDQDTTTNLTVTEQAEIFLREASSPLPSYNSLRWVASSFRRSLANGQIPLGGVNPPSCSETNLASGDYNPNSNCPCNGLYPLPSDTDIASIAESANCSAIHYTNQALQTVIKRQSEWNSTSLFTPRNLIEAVSEILQANADVQDFPSTCQGPAEATNLHAIRAPDRRPSPKDDTVNVICRQLYPTAEDVKFCTDAKYYFVLGAIHSDTAHDGLIRAIADAGNDILIADYCEVADEATLQLLQQSGAAAVAFLKLCVLSGLFSEWAFDNMMASMLHFRVLGYYRDHARCRLPAGVYGSRMTSLTAHRYVDLGLFFAVASASAGTKERVNEAEYTLLSIACTLINDLVDLRSDTARKQRENVVLRGVRGNLCEYLDRVMFECLETATLAVQTNRTCAYVLMAFCNWAVMSSHHKMFEVSTQISVVGKYDECLSQSRDHRQAYRGLLEALAPFGTLGEKGPSVGQTRAELDFKYGVCRSSSTLHASWLADITRSLLEPQTLRRIVDVVHFEWTGCEGEVDYCP</sequence>
<dbReference type="AlphaFoldDB" id="A0A401KNJ7"/>
<comment type="caution">
    <text evidence="1">The sequence shown here is derived from an EMBL/GenBank/DDBJ whole genome shotgun (WGS) entry which is preliminary data.</text>
</comment>
<accession>A0A401KNJ7</accession>
<proteinExistence type="predicted"/>
<gene>
    <name evidence="1" type="ORF">AAWM_03706</name>
</gene>
<keyword evidence="2" id="KW-1185">Reference proteome</keyword>
<evidence type="ECO:0000313" key="2">
    <source>
        <dbReference type="Proteomes" id="UP000286921"/>
    </source>
</evidence>
<protein>
    <submittedName>
        <fullName evidence="1">Uncharacterized protein</fullName>
    </submittedName>
</protein>